<keyword evidence="3" id="KW-1185">Reference proteome</keyword>
<dbReference type="Pfam" id="PF01797">
    <property type="entry name" value="Y1_Tnp"/>
    <property type="match status" value="1"/>
</dbReference>
<organism evidence="2 3">
    <name type="scientific">Fluviispira sanaruensis</name>
    <dbReference type="NCBI Taxonomy" id="2493639"/>
    <lineage>
        <taxon>Bacteria</taxon>
        <taxon>Pseudomonadati</taxon>
        <taxon>Bdellovibrionota</taxon>
        <taxon>Oligoflexia</taxon>
        <taxon>Silvanigrellales</taxon>
        <taxon>Silvanigrellaceae</taxon>
        <taxon>Fluviispira</taxon>
    </lineage>
</organism>
<dbReference type="InterPro" id="IPR036515">
    <property type="entry name" value="Transposase_17_sf"/>
</dbReference>
<dbReference type="SMART" id="SM01321">
    <property type="entry name" value="Y1_Tnp"/>
    <property type="match status" value="1"/>
</dbReference>
<dbReference type="Gene3D" id="3.30.70.1290">
    <property type="entry name" value="Transposase IS200-like"/>
    <property type="match status" value="1"/>
</dbReference>
<dbReference type="InterPro" id="IPR002686">
    <property type="entry name" value="Transposase_17"/>
</dbReference>
<dbReference type="AlphaFoldDB" id="A0A4P2VHX9"/>
<sequence length="136" mass="16301">MQDFKKLHHCVYNLKYHLVLVTKYRRKCITDPIIIRLKEIFVELCLKWECNLIEFNGEPDHIHMLLELNPKIALSTFINNLKTVSSRYIRKDFSNHLSKFYYNNPIFWSRSYCILTYGGAPLSVIKQYIEQQARVD</sequence>
<dbReference type="Proteomes" id="UP000291236">
    <property type="component" value="Chromosome"/>
</dbReference>
<name>A0A4P2VHX9_FLUSA</name>
<reference evidence="2 3" key="1">
    <citation type="submission" date="2018-12" db="EMBL/GenBank/DDBJ databases">
        <title>Rubrispira sanarue gen. nov., sp., nov., a member of the order Silvanigrellales, isolated from a brackish lake in Hamamatsu Japan.</title>
        <authorList>
            <person name="Maejima Y."/>
            <person name="Iino T."/>
            <person name="Muraguchi Y."/>
            <person name="Fukuda K."/>
            <person name="Nojiri H."/>
            <person name="Ohkuma M."/>
            <person name="Moriuchi R."/>
            <person name="Dohra H."/>
            <person name="Kimbara K."/>
            <person name="Shintani M."/>
        </authorList>
    </citation>
    <scope>NUCLEOTIDE SEQUENCE [LARGE SCALE GENOMIC DNA]</scope>
    <source>
        <strain evidence="2 3">RF1110005</strain>
    </source>
</reference>
<dbReference type="GO" id="GO:0004803">
    <property type="term" value="F:transposase activity"/>
    <property type="evidence" value="ECO:0007669"/>
    <property type="project" value="InterPro"/>
</dbReference>
<dbReference type="GO" id="GO:0006313">
    <property type="term" value="P:DNA transposition"/>
    <property type="evidence" value="ECO:0007669"/>
    <property type="project" value="InterPro"/>
</dbReference>
<proteinExistence type="predicted"/>
<protein>
    <submittedName>
        <fullName evidence="2">IS200/IS605 family transposase</fullName>
    </submittedName>
</protein>
<dbReference type="PANTHER" id="PTHR33360">
    <property type="entry name" value="TRANSPOSASE FOR INSERTION SEQUENCE ELEMENT IS200"/>
    <property type="match status" value="1"/>
</dbReference>
<dbReference type="SUPFAM" id="SSF143422">
    <property type="entry name" value="Transposase IS200-like"/>
    <property type="match status" value="1"/>
</dbReference>
<evidence type="ECO:0000259" key="1">
    <source>
        <dbReference type="SMART" id="SM01321"/>
    </source>
</evidence>
<feature type="domain" description="Transposase IS200-like" evidence="1">
    <location>
        <begin position="11"/>
        <end position="132"/>
    </location>
</feature>
<dbReference type="GO" id="GO:0003677">
    <property type="term" value="F:DNA binding"/>
    <property type="evidence" value="ECO:0007669"/>
    <property type="project" value="InterPro"/>
</dbReference>
<dbReference type="RefSeq" id="WP_130607317.1">
    <property type="nucleotide sequence ID" value="NZ_AP019368.1"/>
</dbReference>
<dbReference type="PANTHER" id="PTHR33360:SF2">
    <property type="entry name" value="TRANSPOSASE FOR INSERTION SEQUENCE ELEMENT IS200"/>
    <property type="match status" value="1"/>
</dbReference>
<accession>A0A4P2VHX9</accession>
<evidence type="ECO:0000313" key="3">
    <source>
        <dbReference type="Proteomes" id="UP000291236"/>
    </source>
</evidence>
<evidence type="ECO:0000313" key="2">
    <source>
        <dbReference type="EMBL" id="BBH52643.1"/>
    </source>
</evidence>
<gene>
    <name evidence="2" type="ORF">JCM31447_10840</name>
</gene>
<dbReference type="EMBL" id="AP019368">
    <property type="protein sequence ID" value="BBH52643.1"/>
    <property type="molecule type" value="Genomic_DNA"/>
</dbReference>
<dbReference type="OrthoDB" id="9798161at2"/>
<dbReference type="NCBIfam" id="NF033573">
    <property type="entry name" value="transpos_IS200"/>
    <property type="match status" value="1"/>
</dbReference>
<dbReference type="KEGG" id="sbf:JCM31447_10840"/>